<dbReference type="InterPro" id="IPR036291">
    <property type="entry name" value="NAD(P)-bd_dom_sf"/>
</dbReference>
<dbReference type="AlphaFoldDB" id="A0A6A6U200"/>
<dbReference type="OrthoDB" id="2735536at2759"/>
<keyword evidence="5" id="KW-1185">Reference proteome</keyword>
<dbReference type="InterPro" id="IPR001509">
    <property type="entry name" value="Epimerase_deHydtase"/>
</dbReference>
<name>A0A6A6U200_9PEZI</name>
<dbReference type="EMBL" id="MU004241">
    <property type="protein sequence ID" value="KAF2665158.1"/>
    <property type="molecule type" value="Genomic_DNA"/>
</dbReference>
<feature type="domain" description="NAD-dependent epimerase/dehydratase" evidence="3">
    <location>
        <begin position="6"/>
        <end position="257"/>
    </location>
</feature>
<accession>A0A6A6U200</accession>
<dbReference type="SUPFAM" id="SSF51735">
    <property type="entry name" value="NAD(P)-binding Rossmann-fold domains"/>
    <property type="match status" value="1"/>
</dbReference>
<proteinExistence type="inferred from homology"/>
<dbReference type="PANTHER" id="PTHR10366">
    <property type="entry name" value="NAD DEPENDENT EPIMERASE/DEHYDRATASE"/>
    <property type="match status" value="1"/>
</dbReference>
<evidence type="ECO:0000256" key="1">
    <source>
        <dbReference type="ARBA" id="ARBA00023002"/>
    </source>
</evidence>
<dbReference type="Pfam" id="PF01370">
    <property type="entry name" value="Epimerase"/>
    <property type="match status" value="1"/>
</dbReference>
<sequence>MTGELVFITGGSGHLGYRVIVDALQAGYRVRAAIRSQSKASQILSAPSIKAINPGDRLEFVEVPDLLADSAYDEAVKDAVYIIHCASPITSSYAQGTDMEEHFVTPAVKGTLSILTAAQRASTVKRVVITSSVVAVIAFKDFTSGKIHTVHNEKSRTAFLHGPYHSVMEAYSASKIKALNETEAWIEQEKPSFDVVNILPGFIIGQNELVTDVKDAMYGTNKTVLGPVTGGGDGSKVPGTSIHLLDVALAHVKALDPKVPAQAYALASEGVKGTDWATSWDIVSKEFPDAVKSGVLSQGKTAMLPLPFDESRSEELLGFKFRSFEEQVKDVVGRYIELKTAV</sequence>
<evidence type="ECO:0000256" key="2">
    <source>
        <dbReference type="ARBA" id="ARBA00023445"/>
    </source>
</evidence>
<evidence type="ECO:0000259" key="3">
    <source>
        <dbReference type="Pfam" id="PF01370"/>
    </source>
</evidence>
<evidence type="ECO:0000313" key="4">
    <source>
        <dbReference type="EMBL" id="KAF2665158.1"/>
    </source>
</evidence>
<comment type="similarity">
    <text evidence="2">Belongs to the NAD(P)-dependent epimerase/dehydratase family. Dihydroflavonol-4-reductase subfamily.</text>
</comment>
<dbReference type="Proteomes" id="UP000799302">
    <property type="component" value="Unassembled WGS sequence"/>
</dbReference>
<reference evidence="4" key="1">
    <citation type="journal article" date="2020" name="Stud. Mycol.">
        <title>101 Dothideomycetes genomes: a test case for predicting lifestyles and emergence of pathogens.</title>
        <authorList>
            <person name="Haridas S."/>
            <person name="Albert R."/>
            <person name="Binder M."/>
            <person name="Bloem J."/>
            <person name="Labutti K."/>
            <person name="Salamov A."/>
            <person name="Andreopoulos B."/>
            <person name="Baker S."/>
            <person name="Barry K."/>
            <person name="Bills G."/>
            <person name="Bluhm B."/>
            <person name="Cannon C."/>
            <person name="Castanera R."/>
            <person name="Culley D."/>
            <person name="Daum C."/>
            <person name="Ezra D."/>
            <person name="Gonzalez J."/>
            <person name="Henrissat B."/>
            <person name="Kuo A."/>
            <person name="Liang C."/>
            <person name="Lipzen A."/>
            <person name="Lutzoni F."/>
            <person name="Magnuson J."/>
            <person name="Mondo S."/>
            <person name="Nolan M."/>
            <person name="Ohm R."/>
            <person name="Pangilinan J."/>
            <person name="Park H.-J."/>
            <person name="Ramirez L."/>
            <person name="Alfaro M."/>
            <person name="Sun H."/>
            <person name="Tritt A."/>
            <person name="Yoshinaga Y."/>
            <person name="Zwiers L.-H."/>
            <person name="Turgeon B."/>
            <person name="Goodwin S."/>
            <person name="Spatafora J."/>
            <person name="Crous P."/>
            <person name="Grigoriev I."/>
        </authorList>
    </citation>
    <scope>NUCLEOTIDE SEQUENCE</scope>
    <source>
        <strain evidence="4">CBS 115976</strain>
    </source>
</reference>
<gene>
    <name evidence="4" type="ORF">BT63DRAFT_429095</name>
</gene>
<dbReference type="GO" id="GO:0016616">
    <property type="term" value="F:oxidoreductase activity, acting on the CH-OH group of donors, NAD or NADP as acceptor"/>
    <property type="evidence" value="ECO:0007669"/>
    <property type="project" value="TreeGrafter"/>
</dbReference>
<keyword evidence="1" id="KW-0560">Oxidoreductase</keyword>
<dbReference type="InterPro" id="IPR050425">
    <property type="entry name" value="NAD(P)_dehydrat-like"/>
</dbReference>
<dbReference type="PANTHER" id="PTHR10366:SF564">
    <property type="entry name" value="STEROL-4-ALPHA-CARBOXYLATE 3-DEHYDROGENASE, DECARBOXYLATING"/>
    <property type="match status" value="1"/>
</dbReference>
<protein>
    <submittedName>
        <fullName evidence="4">NAD(P)-binding protein</fullName>
    </submittedName>
</protein>
<evidence type="ECO:0000313" key="5">
    <source>
        <dbReference type="Proteomes" id="UP000799302"/>
    </source>
</evidence>
<organism evidence="4 5">
    <name type="scientific">Microthyrium microscopicum</name>
    <dbReference type="NCBI Taxonomy" id="703497"/>
    <lineage>
        <taxon>Eukaryota</taxon>
        <taxon>Fungi</taxon>
        <taxon>Dikarya</taxon>
        <taxon>Ascomycota</taxon>
        <taxon>Pezizomycotina</taxon>
        <taxon>Dothideomycetes</taxon>
        <taxon>Dothideomycetes incertae sedis</taxon>
        <taxon>Microthyriales</taxon>
        <taxon>Microthyriaceae</taxon>
        <taxon>Microthyrium</taxon>
    </lineage>
</organism>
<dbReference type="Gene3D" id="3.40.50.720">
    <property type="entry name" value="NAD(P)-binding Rossmann-like Domain"/>
    <property type="match status" value="1"/>
</dbReference>